<reference evidence="5 6" key="1">
    <citation type="submission" date="2016-06" db="EMBL/GenBank/DDBJ databases">
        <authorList>
            <person name="Kjaerup R.B."/>
            <person name="Dalgaard T.S."/>
            <person name="Juul-Madsen H.R."/>
        </authorList>
    </citation>
    <scope>NUCLEOTIDE SEQUENCE [LARGE SCALE GENOMIC DNA]</scope>
    <source>
        <strain evidence="5 6">DSM 45577</strain>
    </source>
</reference>
<dbReference type="RefSeq" id="WP_091433687.1">
    <property type="nucleotide sequence ID" value="NZ_BMMJ01000006.1"/>
</dbReference>
<dbReference type="PANTHER" id="PTHR43877">
    <property type="entry name" value="AMINOALKYLPHOSPHONATE N-ACETYLTRANSFERASE-RELATED-RELATED"/>
    <property type="match status" value="1"/>
</dbReference>
<dbReference type="Pfam" id="PF12802">
    <property type="entry name" value="MarR_2"/>
    <property type="match status" value="1"/>
</dbReference>
<evidence type="ECO:0000259" key="4">
    <source>
        <dbReference type="PROSITE" id="PS51186"/>
    </source>
</evidence>
<gene>
    <name evidence="5" type="ORF">GA0070617_0621</name>
</gene>
<evidence type="ECO:0000256" key="1">
    <source>
        <dbReference type="ARBA" id="ARBA00022679"/>
    </source>
</evidence>
<name>A0A1C6U0J4_9ACTN</name>
<dbReference type="PROSITE" id="PS51186">
    <property type="entry name" value="GNAT"/>
    <property type="match status" value="1"/>
</dbReference>
<organism evidence="5 6">
    <name type="scientific">Micromonospora yangpuensis</name>
    <dbReference type="NCBI Taxonomy" id="683228"/>
    <lineage>
        <taxon>Bacteria</taxon>
        <taxon>Bacillati</taxon>
        <taxon>Actinomycetota</taxon>
        <taxon>Actinomycetes</taxon>
        <taxon>Micromonosporales</taxon>
        <taxon>Micromonosporaceae</taxon>
        <taxon>Micromonospora</taxon>
    </lineage>
</organism>
<evidence type="ECO:0000259" key="3">
    <source>
        <dbReference type="PROSITE" id="PS50995"/>
    </source>
</evidence>
<dbReference type="STRING" id="683228.GA0070617_0621"/>
<protein>
    <submittedName>
        <fullName evidence="5">Transcriptional regulator, MarR family with acetyltransferase activity</fullName>
    </submittedName>
</protein>
<dbReference type="SUPFAM" id="SSF46785">
    <property type="entry name" value="Winged helix' DNA-binding domain"/>
    <property type="match status" value="1"/>
</dbReference>
<evidence type="ECO:0000256" key="2">
    <source>
        <dbReference type="ARBA" id="ARBA00023315"/>
    </source>
</evidence>
<evidence type="ECO:0000313" key="5">
    <source>
        <dbReference type="EMBL" id="SCL47564.1"/>
    </source>
</evidence>
<dbReference type="InterPro" id="IPR016181">
    <property type="entry name" value="Acyl_CoA_acyltransferase"/>
</dbReference>
<dbReference type="AlphaFoldDB" id="A0A1C6U0J4"/>
<proteinExistence type="predicted"/>
<sequence length="291" mass="32084">MDGVLVGQVRRFNRTVTQRIGVLTDTYLARGRSLGQCRVLWEVGPEGIEVRALRARLDLDSGYLSRLLRALETEGLVVVEADDDDARVRRIRLTPAGVTERAELDRRSDELAASILTPLDGRQRDRLVAAMAEVERLLLASMVEVTATEPTHADARHCLRAYAEELNSRFAAGFDLTRAQPADLTPPAGLLLVARLHAAPVGCGALVFKGDEVAEIKRLWVSTSVRGLGLGRRLLTELETTATDHGVRLLRLDTNSALPEATALYRSAGYQEVDRFNDDPYPELFFAKQLG</sequence>
<dbReference type="InterPro" id="IPR000182">
    <property type="entry name" value="GNAT_dom"/>
</dbReference>
<feature type="domain" description="HTH marR-type" evidence="3">
    <location>
        <begin position="1"/>
        <end position="136"/>
    </location>
</feature>
<dbReference type="Gene3D" id="3.40.630.30">
    <property type="match status" value="1"/>
</dbReference>
<dbReference type="Pfam" id="PF00583">
    <property type="entry name" value="Acetyltransf_1"/>
    <property type="match status" value="1"/>
</dbReference>
<feature type="domain" description="N-acetyltransferase" evidence="4">
    <location>
        <begin position="145"/>
        <end position="291"/>
    </location>
</feature>
<dbReference type="PANTHER" id="PTHR43877:SF2">
    <property type="entry name" value="AMINOALKYLPHOSPHONATE N-ACETYLTRANSFERASE-RELATED"/>
    <property type="match status" value="1"/>
</dbReference>
<dbReference type="InterPro" id="IPR036388">
    <property type="entry name" value="WH-like_DNA-bd_sf"/>
</dbReference>
<evidence type="ECO:0000313" key="6">
    <source>
        <dbReference type="Proteomes" id="UP000198937"/>
    </source>
</evidence>
<accession>A0A1C6U0J4</accession>
<keyword evidence="1 5" id="KW-0808">Transferase</keyword>
<keyword evidence="2" id="KW-0012">Acyltransferase</keyword>
<dbReference type="InterPro" id="IPR000835">
    <property type="entry name" value="HTH_MarR-typ"/>
</dbReference>
<dbReference type="Gene3D" id="1.10.10.10">
    <property type="entry name" value="Winged helix-like DNA-binding domain superfamily/Winged helix DNA-binding domain"/>
    <property type="match status" value="1"/>
</dbReference>
<dbReference type="InterPro" id="IPR050832">
    <property type="entry name" value="Bact_Acetyltransf"/>
</dbReference>
<dbReference type="InterPro" id="IPR036390">
    <property type="entry name" value="WH_DNA-bd_sf"/>
</dbReference>
<dbReference type="GO" id="GO:0003700">
    <property type="term" value="F:DNA-binding transcription factor activity"/>
    <property type="evidence" value="ECO:0007669"/>
    <property type="project" value="InterPro"/>
</dbReference>
<keyword evidence="6" id="KW-1185">Reference proteome</keyword>
<dbReference type="Proteomes" id="UP000198937">
    <property type="component" value="Unassembled WGS sequence"/>
</dbReference>
<dbReference type="EMBL" id="FMIA01000002">
    <property type="protein sequence ID" value="SCL47564.1"/>
    <property type="molecule type" value="Genomic_DNA"/>
</dbReference>
<dbReference type="PROSITE" id="PS50995">
    <property type="entry name" value="HTH_MARR_2"/>
    <property type="match status" value="1"/>
</dbReference>
<dbReference type="OrthoDB" id="70840at2"/>
<dbReference type="SUPFAM" id="SSF55729">
    <property type="entry name" value="Acyl-CoA N-acyltransferases (Nat)"/>
    <property type="match status" value="1"/>
</dbReference>
<dbReference type="GO" id="GO:0016747">
    <property type="term" value="F:acyltransferase activity, transferring groups other than amino-acyl groups"/>
    <property type="evidence" value="ECO:0007669"/>
    <property type="project" value="InterPro"/>
</dbReference>